<dbReference type="SUPFAM" id="SSF53850">
    <property type="entry name" value="Periplasmic binding protein-like II"/>
    <property type="match status" value="1"/>
</dbReference>
<sequence>MSVTDFSITYSTDKFFNMTAKEKSEALLPRVNDTIDIYVKPMELHTDILDVAYPIECIFLWRFGFVLRRYNGIHQRFYTQPFTSSVWTSIYIMIILASFTFYGLSLWDHRLFGVECSFAHELLLAFSAFCQHILPLQAISCSRRVAYLTFILCAYVVHCFYTSNLLSHIVSDTDEYMDLQSIVDDNYQIILLRDMNIIMDKQIYERSLDENLSIVWEQVKQLIVMDLEDAMKAVINSRSALLSDYVTLYPIWKRHFEPTEVCQLVEIDIYSNVKNYLFTSKNFSYKEEFKIGVLRAQESGLSKKLLTIDKYSPMSCRQATNHYKVQFEHTIIPIVILFTAYFLALLVLVGEKIHYARYRVFPYVN</sequence>
<keyword evidence="2" id="KW-1003">Cell membrane</keyword>
<evidence type="ECO:0000256" key="2">
    <source>
        <dbReference type="ARBA" id="ARBA00022475"/>
    </source>
</evidence>
<keyword evidence="5 8" id="KW-0472">Membrane</keyword>
<comment type="caution">
    <text evidence="9">The sequence shown here is derived from an EMBL/GenBank/DDBJ whole genome shotgun (WGS) entry which is preliminary data.</text>
</comment>
<proteinExistence type="predicted"/>
<feature type="transmembrane region" description="Helical" evidence="8">
    <location>
        <begin position="331"/>
        <end position="349"/>
    </location>
</feature>
<dbReference type="Proteomes" id="UP001153954">
    <property type="component" value="Unassembled WGS sequence"/>
</dbReference>
<reference evidence="9" key="1">
    <citation type="submission" date="2022-03" db="EMBL/GenBank/DDBJ databases">
        <authorList>
            <person name="Tunstrom K."/>
        </authorList>
    </citation>
    <scope>NUCLEOTIDE SEQUENCE</scope>
</reference>
<evidence type="ECO:0000256" key="1">
    <source>
        <dbReference type="ARBA" id="ARBA00004651"/>
    </source>
</evidence>
<evidence type="ECO:0000256" key="7">
    <source>
        <dbReference type="ARBA" id="ARBA00023180"/>
    </source>
</evidence>
<keyword evidence="7" id="KW-0325">Glycoprotein</keyword>
<comment type="subcellular location">
    <subcellularLocation>
        <location evidence="1">Cell membrane</location>
        <topology evidence="1">Multi-pass membrane protein</topology>
    </subcellularLocation>
</comment>
<protein>
    <recommendedName>
        <fullName evidence="11">Ionotropic receptor</fullName>
    </recommendedName>
</protein>
<dbReference type="PANTHER" id="PTHR42643:SF32">
    <property type="entry name" value="IONOTROPIC RECEPTOR 31A, ISOFORM C-RELATED"/>
    <property type="match status" value="1"/>
</dbReference>
<dbReference type="PANTHER" id="PTHR42643">
    <property type="entry name" value="IONOTROPIC RECEPTOR 20A-RELATED"/>
    <property type="match status" value="1"/>
</dbReference>
<feature type="transmembrane region" description="Helical" evidence="8">
    <location>
        <begin position="145"/>
        <end position="163"/>
    </location>
</feature>
<evidence type="ECO:0000256" key="3">
    <source>
        <dbReference type="ARBA" id="ARBA00022692"/>
    </source>
</evidence>
<feature type="transmembrane region" description="Helical" evidence="8">
    <location>
        <begin position="111"/>
        <end position="133"/>
    </location>
</feature>
<evidence type="ECO:0000256" key="4">
    <source>
        <dbReference type="ARBA" id="ARBA00022989"/>
    </source>
</evidence>
<name>A0AAU9TSM8_EUPED</name>
<evidence type="ECO:0000313" key="9">
    <source>
        <dbReference type="EMBL" id="CAH2090181.1"/>
    </source>
</evidence>
<keyword evidence="6" id="KW-0675">Receptor</keyword>
<keyword evidence="4 8" id="KW-1133">Transmembrane helix</keyword>
<evidence type="ECO:0000256" key="5">
    <source>
        <dbReference type="ARBA" id="ARBA00023136"/>
    </source>
</evidence>
<dbReference type="GO" id="GO:0005886">
    <property type="term" value="C:plasma membrane"/>
    <property type="evidence" value="ECO:0007669"/>
    <property type="project" value="UniProtKB-SubCell"/>
</dbReference>
<keyword evidence="10" id="KW-1185">Reference proteome</keyword>
<organism evidence="9 10">
    <name type="scientific">Euphydryas editha</name>
    <name type="common">Edith's checkerspot</name>
    <dbReference type="NCBI Taxonomy" id="104508"/>
    <lineage>
        <taxon>Eukaryota</taxon>
        <taxon>Metazoa</taxon>
        <taxon>Ecdysozoa</taxon>
        <taxon>Arthropoda</taxon>
        <taxon>Hexapoda</taxon>
        <taxon>Insecta</taxon>
        <taxon>Pterygota</taxon>
        <taxon>Neoptera</taxon>
        <taxon>Endopterygota</taxon>
        <taxon>Lepidoptera</taxon>
        <taxon>Glossata</taxon>
        <taxon>Ditrysia</taxon>
        <taxon>Papilionoidea</taxon>
        <taxon>Nymphalidae</taxon>
        <taxon>Nymphalinae</taxon>
        <taxon>Euphydryas</taxon>
    </lineage>
</organism>
<dbReference type="Gene3D" id="1.10.287.70">
    <property type="match status" value="1"/>
</dbReference>
<dbReference type="AlphaFoldDB" id="A0AAU9TSM8"/>
<dbReference type="EMBL" id="CAKOGL010000009">
    <property type="protein sequence ID" value="CAH2090181.1"/>
    <property type="molecule type" value="Genomic_DNA"/>
</dbReference>
<accession>A0AAU9TSM8</accession>
<feature type="transmembrane region" description="Helical" evidence="8">
    <location>
        <begin position="82"/>
        <end position="105"/>
    </location>
</feature>
<gene>
    <name evidence="9" type="ORF">EEDITHA_LOCUS6166</name>
</gene>
<keyword evidence="3 8" id="KW-0812">Transmembrane</keyword>
<evidence type="ECO:0000313" key="10">
    <source>
        <dbReference type="Proteomes" id="UP001153954"/>
    </source>
</evidence>
<evidence type="ECO:0008006" key="11">
    <source>
        <dbReference type="Google" id="ProtNLM"/>
    </source>
</evidence>
<evidence type="ECO:0000256" key="6">
    <source>
        <dbReference type="ARBA" id="ARBA00023170"/>
    </source>
</evidence>
<evidence type="ECO:0000256" key="8">
    <source>
        <dbReference type="SAM" id="Phobius"/>
    </source>
</evidence>
<dbReference type="InterPro" id="IPR052192">
    <property type="entry name" value="Insect_Ionotropic_Sensory_Rcpt"/>
</dbReference>